<evidence type="ECO:0000313" key="1">
    <source>
        <dbReference type="EMBL" id="ABF90048.1"/>
    </source>
</evidence>
<gene>
    <name evidence="1" type="ordered locus">MXAN_6136</name>
</gene>
<accession>Q1CZA4</accession>
<sequence length="379" mass="42957">MNLTIDDHDIDADVTELQPELVEQARVVLACMRGAELLPQGVANVDVMHGPSLSNSEPVAPRHLLPAPGSHQAPYLLLQQHLERHGVFAITLFTDVSFLAIPEVLLRCQEMYFELCPRERLRFYADENMRKHRPVGPKTFGMLESSLRNPQDKDGIVALELKDGEHALDAPKHLFKVYGRDRDRRGDPDQLANSLCMTFAPEDGLARVRDMAALVRRIAEIFPYRSGCAGFGYQVSRYSSEVGESFAWQKSMRHPQMDIVRSLQDRHAVANNAGKTVNWLTLVCDELLRELGSPKNVEQTLEAPIEWTHLGAGVLFQLGASPGFIDRTRGETAPDYHRLHRLLRPLIERAREQSPWFATGSSDDQAERTDDWFRRFDRA</sequence>
<reference evidence="1 2" key="1">
    <citation type="journal article" date="2006" name="Proc. Natl. Acad. Sci. U.S.A.">
        <title>Evolution of sensory complexity recorded in a myxobacterial genome.</title>
        <authorList>
            <person name="Goldman B.S."/>
            <person name="Nierman W.C."/>
            <person name="Kaiser D."/>
            <person name="Slater S.C."/>
            <person name="Durkin A.S."/>
            <person name="Eisen J.A."/>
            <person name="Ronning C.M."/>
            <person name="Barbazuk W.B."/>
            <person name="Blanchard M."/>
            <person name="Field C."/>
            <person name="Halling C."/>
            <person name="Hinkle G."/>
            <person name="Iartchuk O."/>
            <person name="Kim H.S."/>
            <person name="Mackenzie C."/>
            <person name="Madupu R."/>
            <person name="Miller N."/>
            <person name="Shvartsbeyn A."/>
            <person name="Sullivan S.A."/>
            <person name="Vaudin M."/>
            <person name="Wiegand R."/>
            <person name="Kaplan H.B."/>
        </authorList>
    </citation>
    <scope>NUCLEOTIDE SEQUENCE [LARGE SCALE GENOMIC DNA]</scope>
    <source>
        <strain evidence="2">DK1622</strain>
    </source>
</reference>
<keyword evidence="2" id="KW-1185">Reference proteome</keyword>
<protein>
    <recommendedName>
        <fullName evidence="3">DUF3396 domain-containing protein</fullName>
    </recommendedName>
</protein>
<dbReference type="Pfam" id="PF11876">
    <property type="entry name" value="TsiV"/>
    <property type="match status" value="1"/>
</dbReference>
<proteinExistence type="predicted"/>
<name>Q1CZA4_MYXXD</name>
<dbReference type="eggNOG" id="ENOG50339VQ">
    <property type="taxonomic scope" value="Bacteria"/>
</dbReference>
<dbReference type="InterPro" id="IPR021815">
    <property type="entry name" value="TsiV"/>
</dbReference>
<evidence type="ECO:0008006" key="3">
    <source>
        <dbReference type="Google" id="ProtNLM"/>
    </source>
</evidence>
<dbReference type="OrthoDB" id="9179973at2"/>
<dbReference type="Proteomes" id="UP000002402">
    <property type="component" value="Chromosome"/>
</dbReference>
<dbReference type="EMBL" id="CP000113">
    <property type="protein sequence ID" value="ABF90048.1"/>
    <property type="molecule type" value="Genomic_DNA"/>
</dbReference>
<dbReference type="EnsemblBacteria" id="ABF90048">
    <property type="protein sequence ID" value="ABF90048"/>
    <property type="gene ID" value="MXAN_6136"/>
</dbReference>
<dbReference type="HOGENOM" id="CLU_729227_0_0_7"/>
<dbReference type="KEGG" id="mxa:MXAN_6136"/>
<organism evidence="1 2">
    <name type="scientific">Myxococcus xanthus (strain DK1622)</name>
    <dbReference type="NCBI Taxonomy" id="246197"/>
    <lineage>
        <taxon>Bacteria</taxon>
        <taxon>Pseudomonadati</taxon>
        <taxon>Myxococcota</taxon>
        <taxon>Myxococcia</taxon>
        <taxon>Myxococcales</taxon>
        <taxon>Cystobacterineae</taxon>
        <taxon>Myxococcaceae</taxon>
        <taxon>Myxococcus</taxon>
    </lineage>
</organism>
<dbReference type="AlphaFoldDB" id="Q1CZA4"/>
<evidence type="ECO:0000313" key="2">
    <source>
        <dbReference type="Proteomes" id="UP000002402"/>
    </source>
</evidence>